<dbReference type="GO" id="GO:0051015">
    <property type="term" value="F:actin filament binding"/>
    <property type="evidence" value="ECO:0007669"/>
    <property type="project" value="InterPro"/>
</dbReference>
<dbReference type="PANTHER" id="PTHR11977">
    <property type="entry name" value="VILLIN"/>
    <property type="match status" value="1"/>
</dbReference>
<dbReference type="AlphaFoldDB" id="A0A0L7LEG2"/>
<name>A0A0L7LEG2_OPEBR</name>
<evidence type="ECO:0000259" key="2">
    <source>
        <dbReference type="Pfam" id="PF00626"/>
    </source>
</evidence>
<dbReference type="Pfam" id="PF00626">
    <property type="entry name" value="Gelsolin"/>
    <property type="match status" value="1"/>
</dbReference>
<dbReference type="Proteomes" id="UP000037510">
    <property type="component" value="Unassembled WGS sequence"/>
</dbReference>
<dbReference type="STRING" id="104452.A0A0L7LEG2"/>
<keyword evidence="4" id="KW-1185">Reference proteome</keyword>
<evidence type="ECO:0000256" key="1">
    <source>
        <dbReference type="ARBA" id="ARBA00022737"/>
    </source>
</evidence>
<dbReference type="InterPro" id="IPR007123">
    <property type="entry name" value="Gelsolin-like_dom"/>
</dbReference>
<evidence type="ECO:0000313" key="4">
    <source>
        <dbReference type="Proteomes" id="UP000037510"/>
    </source>
</evidence>
<feature type="domain" description="Gelsolin-like" evidence="2">
    <location>
        <begin position="260"/>
        <end position="293"/>
    </location>
</feature>
<dbReference type="Gene3D" id="3.40.20.10">
    <property type="entry name" value="Severin"/>
    <property type="match status" value="4"/>
</dbReference>
<comment type="caution">
    <text evidence="3">The sequence shown here is derived from an EMBL/GenBank/DDBJ whole genome shotgun (WGS) entry which is preliminary data.</text>
</comment>
<dbReference type="PANTHER" id="PTHR11977:SF51">
    <property type="entry name" value="PROTEIN FLIGHTLESS-1 HOMOLOG"/>
    <property type="match status" value="1"/>
</dbReference>
<dbReference type="InterPro" id="IPR007122">
    <property type="entry name" value="Villin/Gelsolin"/>
</dbReference>
<keyword evidence="1" id="KW-0677">Repeat</keyword>
<accession>A0A0L7LEG2</accession>
<dbReference type="SUPFAM" id="SSF55753">
    <property type="entry name" value="Actin depolymerizing proteins"/>
    <property type="match status" value="3"/>
</dbReference>
<dbReference type="SMART" id="SM00262">
    <property type="entry name" value="GEL"/>
    <property type="match status" value="3"/>
</dbReference>
<protein>
    <recommendedName>
        <fullName evidence="2">Gelsolin-like domain-containing protein</fullName>
    </recommendedName>
</protein>
<sequence>EVYILDTPDSGVYVWLGSGVDAGVKKNYHDLANQYLALKGYPAWVNVTRVTESAESATFKQYFHDWDTSPATIRALLTETDAGYYSGDAEEAAASAKLIGKSAAARGVSGEQEDITESVLSGLPVIYQSEVYVITYRFSDDSGADSCVLYWWIGAGAPQHDKLAALQLVTRLEDELGERVTVVPERAGVLEDDDVFVLETAATGDEPDEFWEALGGASEEKEDPSAWKLAVNRRVTTPHTLTAVTVKVTGKIRFEDLDADYSQQDLSDDGVYILDTGEELYLWQGSNIPEREYIEDDGLDRSAETALVVSVRQGAEPAVFKKLFPQWDEDMWEDDGLDRSAKTALVVSVRQGAEPAVFKKLFPQWDEDMWEDDGLDRSAKTALVVSVRQGAEPAVFKKLFPQWDEDMWEDDGLDRSAKTALVVSVRQGAEPAVFKKLFPQWDEDMWEVSVHRG</sequence>
<proteinExistence type="predicted"/>
<organism evidence="3 4">
    <name type="scientific">Operophtera brumata</name>
    <name type="common">Winter moth</name>
    <name type="synonym">Phalaena brumata</name>
    <dbReference type="NCBI Taxonomy" id="104452"/>
    <lineage>
        <taxon>Eukaryota</taxon>
        <taxon>Metazoa</taxon>
        <taxon>Ecdysozoa</taxon>
        <taxon>Arthropoda</taxon>
        <taxon>Hexapoda</taxon>
        <taxon>Insecta</taxon>
        <taxon>Pterygota</taxon>
        <taxon>Neoptera</taxon>
        <taxon>Endopterygota</taxon>
        <taxon>Lepidoptera</taxon>
        <taxon>Glossata</taxon>
        <taxon>Ditrysia</taxon>
        <taxon>Geometroidea</taxon>
        <taxon>Geometridae</taxon>
        <taxon>Larentiinae</taxon>
        <taxon>Operophtera</taxon>
    </lineage>
</organism>
<gene>
    <name evidence="3" type="ORF">OBRU01_09735</name>
</gene>
<dbReference type="InterPro" id="IPR029006">
    <property type="entry name" value="ADF-H/Gelsolin-like_dom_sf"/>
</dbReference>
<reference evidence="3 4" key="1">
    <citation type="journal article" date="2015" name="Genome Biol. Evol.">
        <title>The genome of winter moth (Operophtera brumata) provides a genomic perspective on sexual dimorphism and phenology.</title>
        <authorList>
            <person name="Derks M.F."/>
            <person name="Smit S."/>
            <person name="Salis L."/>
            <person name="Schijlen E."/>
            <person name="Bossers A."/>
            <person name="Mateman C."/>
            <person name="Pijl A.S."/>
            <person name="de Ridder D."/>
            <person name="Groenen M.A."/>
            <person name="Visser M.E."/>
            <person name="Megens H.J."/>
        </authorList>
    </citation>
    <scope>NUCLEOTIDE SEQUENCE [LARGE SCALE GENOMIC DNA]</scope>
    <source>
        <strain evidence="3">WM2013NL</strain>
        <tissue evidence="3">Head and thorax</tissue>
    </source>
</reference>
<dbReference type="EMBL" id="JTDY01001412">
    <property type="protein sequence ID" value="KOB73933.1"/>
    <property type="molecule type" value="Genomic_DNA"/>
</dbReference>
<evidence type="ECO:0000313" key="3">
    <source>
        <dbReference type="EMBL" id="KOB73933.1"/>
    </source>
</evidence>
<feature type="non-terminal residue" evidence="3">
    <location>
        <position position="1"/>
    </location>
</feature>
<dbReference type="PRINTS" id="PR00597">
    <property type="entry name" value="GELSOLIN"/>
</dbReference>